<gene>
    <name evidence="1" type="ORF">CICLE_v10010061mg</name>
</gene>
<accession>V4TZ21</accession>
<sequence>MHPYKFQKELAGLKLIINEINAICFKVGSTTKMPSGKRTIFHYHPYFSPQSTPILANPTCKPKNIGYPWNRRTSNNSPSNSTK</sequence>
<organism evidence="1 2">
    <name type="scientific">Citrus clementina</name>
    <name type="common">Clementine</name>
    <name type="synonym">Citrus deliciosa x Citrus sinensis</name>
    <dbReference type="NCBI Taxonomy" id="85681"/>
    <lineage>
        <taxon>Eukaryota</taxon>
        <taxon>Viridiplantae</taxon>
        <taxon>Streptophyta</taxon>
        <taxon>Embryophyta</taxon>
        <taxon>Tracheophyta</taxon>
        <taxon>Spermatophyta</taxon>
        <taxon>Magnoliopsida</taxon>
        <taxon>eudicotyledons</taxon>
        <taxon>Gunneridae</taxon>
        <taxon>Pentapetalae</taxon>
        <taxon>rosids</taxon>
        <taxon>malvids</taxon>
        <taxon>Sapindales</taxon>
        <taxon>Rutaceae</taxon>
        <taxon>Aurantioideae</taxon>
        <taxon>Citrus</taxon>
    </lineage>
</organism>
<name>V4TZ21_CITCL</name>
<dbReference type="KEGG" id="cic:CICLE_v10010061mg"/>
<dbReference type="Proteomes" id="UP000030687">
    <property type="component" value="Unassembled WGS sequence"/>
</dbReference>
<reference evidence="1 2" key="1">
    <citation type="submission" date="2013-10" db="EMBL/GenBank/DDBJ databases">
        <authorList>
            <consortium name="International Citrus Genome Consortium"/>
            <person name="Jenkins J."/>
            <person name="Schmutz J."/>
            <person name="Prochnik S."/>
            <person name="Rokhsar D."/>
            <person name="Gmitter F."/>
            <person name="Ollitrault P."/>
            <person name="Machado M."/>
            <person name="Talon M."/>
            <person name="Wincker P."/>
            <person name="Jaillon O."/>
            <person name="Morgante M."/>
        </authorList>
    </citation>
    <scope>NUCLEOTIDE SEQUENCE</scope>
    <source>
        <strain evidence="2">cv. Clemenules</strain>
    </source>
</reference>
<proteinExistence type="predicted"/>
<evidence type="ECO:0000313" key="1">
    <source>
        <dbReference type="EMBL" id="ESR65833.1"/>
    </source>
</evidence>
<evidence type="ECO:0000313" key="2">
    <source>
        <dbReference type="Proteomes" id="UP000030687"/>
    </source>
</evidence>
<dbReference type="AlphaFoldDB" id="V4TZ21"/>
<dbReference type="Gramene" id="ESR65833">
    <property type="protein sequence ID" value="ESR65833"/>
    <property type="gene ID" value="CICLE_v10010061mg"/>
</dbReference>
<protein>
    <submittedName>
        <fullName evidence="1">Uncharacterized protein</fullName>
    </submittedName>
</protein>
<keyword evidence="2" id="KW-1185">Reference proteome</keyword>
<dbReference type="EMBL" id="KI535697">
    <property type="protein sequence ID" value="ESR65833.1"/>
    <property type="molecule type" value="Genomic_DNA"/>
</dbReference>
<dbReference type="InParanoid" id="V4TZ21"/>